<name>S7UNK0_9BACT</name>
<proteinExistence type="predicted"/>
<dbReference type="EMBL" id="ATHI01000003">
    <property type="protein sequence ID" value="EPR35599.1"/>
    <property type="molecule type" value="Genomic_DNA"/>
</dbReference>
<accession>S7UNK0</accession>
<dbReference type="RefSeq" id="WP_020885826.1">
    <property type="nucleotide sequence ID" value="NZ_ATHI01000003.1"/>
</dbReference>
<dbReference type="STRING" id="1121439.dsat_1940"/>
<dbReference type="Proteomes" id="UP000014975">
    <property type="component" value="Unassembled WGS sequence"/>
</dbReference>
<protein>
    <recommendedName>
        <fullName evidence="3">Gp12</fullName>
    </recommendedName>
</protein>
<reference evidence="1 2" key="1">
    <citation type="journal article" date="2013" name="Genome Announc.">
        <title>Draft genome sequences for three mercury-methylating, sulfate-reducing bacteria.</title>
        <authorList>
            <person name="Brown S.D."/>
            <person name="Hurt R.A.Jr."/>
            <person name="Gilmour C.C."/>
            <person name="Elias D.A."/>
        </authorList>
    </citation>
    <scope>NUCLEOTIDE SEQUENCE [LARGE SCALE GENOMIC DNA]</scope>
    <source>
        <strain evidence="1 2">DSM 16529</strain>
    </source>
</reference>
<evidence type="ECO:0008006" key="3">
    <source>
        <dbReference type="Google" id="ProtNLM"/>
    </source>
</evidence>
<dbReference type="PATRIC" id="fig|1121439.3.peg.328"/>
<keyword evidence="2" id="KW-1185">Reference proteome</keyword>
<evidence type="ECO:0000313" key="2">
    <source>
        <dbReference type="Proteomes" id="UP000014975"/>
    </source>
</evidence>
<dbReference type="AlphaFoldDB" id="S7UNK0"/>
<sequence>MKTYIYSGPPSGVTIEGREVMLWPGRPVELPEKSGYVSALVAQGRLTPAPAAAPQKKRSKGE</sequence>
<comment type="caution">
    <text evidence="1">The sequence shown here is derived from an EMBL/GenBank/DDBJ whole genome shotgun (WGS) entry which is preliminary data.</text>
</comment>
<gene>
    <name evidence="1" type="ORF">dsat_1940</name>
</gene>
<evidence type="ECO:0000313" key="1">
    <source>
        <dbReference type="EMBL" id="EPR35599.1"/>
    </source>
</evidence>
<organism evidence="1 2">
    <name type="scientific">Alkalidesulfovibrio alkalitolerans DSM 16529</name>
    <dbReference type="NCBI Taxonomy" id="1121439"/>
    <lineage>
        <taxon>Bacteria</taxon>
        <taxon>Pseudomonadati</taxon>
        <taxon>Thermodesulfobacteriota</taxon>
        <taxon>Desulfovibrionia</taxon>
        <taxon>Desulfovibrionales</taxon>
        <taxon>Desulfovibrionaceae</taxon>
        <taxon>Alkalidesulfovibrio</taxon>
    </lineage>
</organism>
<dbReference type="OrthoDB" id="8592445at2"/>